<dbReference type="InterPro" id="IPR015860">
    <property type="entry name" value="ABC_transpr_TagH-like"/>
</dbReference>
<dbReference type="Gene3D" id="3.40.50.300">
    <property type="entry name" value="P-loop containing nucleotide triphosphate hydrolases"/>
    <property type="match status" value="1"/>
</dbReference>
<evidence type="ECO:0000313" key="7">
    <source>
        <dbReference type="EMBL" id="KAB2657536.1"/>
    </source>
</evidence>
<name>A0A7V8B317_9HYPH</name>
<dbReference type="GO" id="GO:0140359">
    <property type="term" value="F:ABC-type transporter activity"/>
    <property type="evidence" value="ECO:0007669"/>
    <property type="project" value="InterPro"/>
</dbReference>
<dbReference type="RefSeq" id="WP_151646385.1">
    <property type="nucleotide sequence ID" value="NZ_WBVY01000003.1"/>
</dbReference>
<sequence length="430" mass="48016">MCSSDAIKLSSVGKRYEIYDRPKDRLLQMLYRGRKRFYREFWALNDVSFKITKGETVGIIGRNGSGKSTLLQAICGTVQPTVGTLTTMGRIAALLELGAGFNPEFSGLENIMLNGAILGISPKEMERRIEDIVAFSELGEFIHQPVKTYSSGMQARLGFSVAINVDPEILIIDEALAVGDARFVAKCMHRIRDIQNSGATILFVSHDVTAVRTLCDRAIWIHEGKLVEDGDVFPVTGRFMEFMLDGEKDNVDLNRGGAVLNSRGDVATSVVKYDGKPVTHWGSHVGCIQSAGLFDQQGNRRESFQLGQEVEARIEVNLSNRIERQKLAVAFSIKDLKGNDLIVASTADRERFRFEAESGKKFVVKFRFKNPLTTGNFLMVAAVEDRSSATFQYYEYLEGAHYFSSIADEQLFGVFHPEIKREVSDAHERI</sequence>
<dbReference type="PANTHER" id="PTHR46743:SF2">
    <property type="entry name" value="TEICHOIC ACIDS EXPORT ATP-BINDING PROTEIN TAGH"/>
    <property type="match status" value="1"/>
</dbReference>
<feature type="domain" description="ABC transporter" evidence="6">
    <location>
        <begin position="7"/>
        <end position="248"/>
    </location>
</feature>
<comment type="caution">
    <text evidence="7">The sequence shown here is derived from an EMBL/GenBank/DDBJ whole genome shotgun (WGS) entry which is preliminary data.</text>
</comment>
<dbReference type="InterPro" id="IPR003593">
    <property type="entry name" value="AAA+_ATPase"/>
</dbReference>
<accession>A0A7V8B317</accession>
<dbReference type="AlphaFoldDB" id="A0A7V8B317"/>
<dbReference type="Proteomes" id="UP000460650">
    <property type="component" value="Unassembled WGS sequence"/>
</dbReference>
<organism evidence="7 8">
    <name type="scientific">Brucella tritici</name>
    <dbReference type="NCBI Taxonomy" id="94626"/>
    <lineage>
        <taxon>Bacteria</taxon>
        <taxon>Pseudomonadati</taxon>
        <taxon>Pseudomonadota</taxon>
        <taxon>Alphaproteobacteria</taxon>
        <taxon>Hyphomicrobiales</taxon>
        <taxon>Brucellaceae</taxon>
        <taxon>Brucella/Ochrobactrum group</taxon>
        <taxon>Brucella</taxon>
    </lineage>
</organism>
<dbReference type="InterPro" id="IPR027417">
    <property type="entry name" value="P-loop_NTPase"/>
</dbReference>
<keyword evidence="5 7" id="KW-0067">ATP-binding</keyword>
<dbReference type="CDD" id="cd03220">
    <property type="entry name" value="ABC_KpsT_Wzt"/>
    <property type="match status" value="1"/>
</dbReference>
<dbReference type="PROSITE" id="PS00211">
    <property type="entry name" value="ABC_TRANSPORTER_1"/>
    <property type="match status" value="1"/>
</dbReference>
<evidence type="ECO:0000256" key="5">
    <source>
        <dbReference type="ARBA" id="ARBA00022840"/>
    </source>
</evidence>
<dbReference type="SUPFAM" id="SSF52540">
    <property type="entry name" value="P-loop containing nucleoside triphosphate hydrolases"/>
    <property type="match status" value="1"/>
</dbReference>
<reference evidence="7 8" key="1">
    <citation type="submission" date="2019-09" db="EMBL/GenBank/DDBJ databases">
        <title>Taxonomic organization of the family Brucellaceae based on a phylogenomic approach.</title>
        <authorList>
            <person name="Leclercq S."/>
            <person name="Cloeckaert A."/>
            <person name="Zygmunt M.S."/>
        </authorList>
    </citation>
    <scope>NUCLEOTIDE SEQUENCE [LARGE SCALE GENOMIC DNA]</scope>
    <source>
        <strain evidence="7 8">TA93</strain>
    </source>
</reference>
<evidence type="ECO:0000256" key="4">
    <source>
        <dbReference type="ARBA" id="ARBA00022741"/>
    </source>
</evidence>
<dbReference type="CDD" id="cd10147">
    <property type="entry name" value="Wzt_C-like"/>
    <property type="match status" value="1"/>
</dbReference>
<evidence type="ECO:0000256" key="2">
    <source>
        <dbReference type="ARBA" id="ARBA00005417"/>
    </source>
</evidence>
<proteinExistence type="inferred from homology"/>
<evidence type="ECO:0000256" key="3">
    <source>
        <dbReference type="ARBA" id="ARBA00022448"/>
    </source>
</evidence>
<comment type="subcellular location">
    <subcellularLocation>
        <location evidence="1">Cell inner membrane</location>
    </subcellularLocation>
</comment>
<evidence type="ECO:0000256" key="1">
    <source>
        <dbReference type="ARBA" id="ARBA00004533"/>
    </source>
</evidence>
<dbReference type="EMBL" id="WBVY01000003">
    <property type="protein sequence ID" value="KAB2657536.1"/>
    <property type="molecule type" value="Genomic_DNA"/>
</dbReference>
<protein>
    <submittedName>
        <fullName evidence="7">ABC transporter ATP-binding protein</fullName>
    </submittedName>
</protein>
<comment type="similarity">
    <text evidence="2">Belongs to the ABC transporter superfamily.</text>
</comment>
<dbReference type="Gene3D" id="2.70.50.60">
    <property type="entry name" value="abc- transporter (atp binding component) like domain"/>
    <property type="match status" value="1"/>
</dbReference>
<dbReference type="Pfam" id="PF14524">
    <property type="entry name" value="Wzt_C"/>
    <property type="match status" value="1"/>
</dbReference>
<gene>
    <name evidence="7" type="ORF">F9K94_14385</name>
</gene>
<dbReference type="PANTHER" id="PTHR46743">
    <property type="entry name" value="TEICHOIC ACIDS EXPORT ATP-BINDING PROTEIN TAGH"/>
    <property type="match status" value="1"/>
</dbReference>
<evidence type="ECO:0000313" key="8">
    <source>
        <dbReference type="Proteomes" id="UP000460650"/>
    </source>
</evidence>
<dbReference type="GO" id="GO:0005886">
    <property type="term" value="C:plasma membrane"/>
    <property type="evidence" value="ECO:0007669"/>
    <property type="project" value="UniProtKB-SubCell"/>
</dbReference>
<dbReference type="SMART" id="SM00382">
    <property type="entry name" value="AAA"/>
    <property type="match status" value="1"/>
</dbReference>
<dbReference type="Pfam" id="PF00005">
    <property type="entry name" value="ABC_tran"/>
    <property type="match status" value="1"/>
</dbReference>
<evidence type="ECO:0000259" key="6">
    <source>
        <dbReference type="PROSITE" id="PS50893"/>
    </source>
</evidence>
<keyword evidence="3" id="KW-0813">Transport</keyword>
<dbReference type="InterPro" id="IPR003439">
    <property type="entry name" value="ABC_transporter-like_ATP-bd"/>
</dbReference>
<dbReference type="GO" id="GO:0016887">
    <property type="term" value="F:ATP hydrolysis activity"/>
    <property type="evidence" value="ECO:0007669"/>
    <property type="project" value="InterPro"/>
</dbReference>
<dbReference type="InterPro" id="IPR029439">
    <property type="entry name" value="Wzt_C"/>
</dbReference>
<dbReference type="InterPro" id="IPR017871">
    <property type="entry name" value="ABC_transporter-like_CS"/>
</dbReference>
<keyword evidence="4" id="KW-0547">Nucleotide-binding</keyword>
<dbReference type="PROSITE" id="PS50893">
    <property type="entry name" value="ABC_TRANSPORTER_2"/>
    <property type="match status" value="1"/>
</dbReference>
<dbReference type="InterPro" id="IPR050683">
    <property type="entry name" value="Bact_Polysacc_Export_ATP-bd"/>
</dbReference>
<dbReference type="GO" id="GO:0005524">
    <property type="term" value="F:ATP binding"/>
    <property type="evidence" value="ECO:0007669"/>
    <property type="project" value="UniProtKB-KW"/>
</dbReference>